<evidence type="ECO:0000256" key="3">
    <source>
        <dbReference type="ARBA" id="ARBA00023163"/>
    </source>
</evidence>
<dbReference type="Proteomes" id="UP000177583">
    <property type="component" value="Unassembled WGS sequence"/>
</dbReference>
<sequence>MKRQLNRKQTKERLLSEGLSHFIRLGYHGTGIQEIVVAAGLPKGSFYTYFESKEAFGGAVLDSFVEQGQQKFKAAFAQTDHPLEGFRRFFATLTEGLVQSDFQAGCLLGNLANELGSQAEQVTPHLERGLDTMAGLFAERLALAQAAGLVRLDLPPEALGDLLLNGWEGALIRAKAKRSTAPLDQFVTLFFDQLLPV</sequence>
<feature type="domain" description="HTH tetR-type" evidence="5">
    <location>
        <begin position="8"/>
        <end position="68"/>
    </location>
</feature>
<evidence type="ECO:0000313" key="7">
    <source>
        <dbReference type="Proteomes" id="UP000177583"/>
    </source>
</evidence>
<name>A0A1F6GP38_9PROT</name>
<evidence type="ECO:0000256" key="2">
    <source>
        <dbReference type="ARBA" id="ARBA00023125"/>
    </source>
</evidence>
<keyword evidence="3" id="KW-0804">Transcription</keyword>
<keyword evidence="2 4" id="KW-0238">DNA-binding</keyword>
<accession>A0A1F6GP38</accession>
<feature type="DNA-binding region" description="H-T-H motif" evidence="4">
    <location>
        <begin position="31"/>
        <end position="50"/>
    </location>
</feature>
<dbReference type="Pfam" id="PF00440">
    <property type="entry name" value="TetR_N"/>
    <property type="match status" value="1"/>
</dbReference>
<evidence type="ECO:0000256" key="4">
    <source>
        <dbReference type="PROSITE-ProRule" id="PRU00335"/>
    </source>
</evidence>
<dbReference type="SUPFAM" id="SSF46689">
    <property type="entry name" value="Homeodomain-like"/>
    <property type="match status" value="1"/>
</dbReference>
<keyword evidence="1" id="KW-0805">Transcription regulation</keyword>
<gene>
    <name evidence="6" type="ORF">A2557_01475</name>
</gene>
<dbReference type="EMBL" id="MFNF01000052">
    <property type="protein sequence ID" value="OGG99936.1"/>
    <property type="molecule type" value="Genomic_DNA"/>
</dbReference>
<dbReference type="PANTHER" id="PTHR47506:SF6">
    <property type="entry name" value="HTH-TYPE TRANSCRIPTIONAL REPRESSOR NEMR"/>
    <property type="match status" value="1"/>
</dbReference>
<dbReference type="Gene3D" id="1.10.357.10">
    <property type="entry name" value="Tetracycline Repressor, domain 2"/>
    <property type="match status" value="1"/>
</dbReference>
<dbReference type="InterPro" id="IPR009057">
    <property type="entry name" value="Homeodomain-like_sf"/>
</dbReference>
<dbReference type="SUPFAM" id="SSF48498">
    <property type="entry name" value="Tetracyclin repressor-like, C-terminal domain"/>
    <property type="match status" value="1"/>
</dbReference>
<evidence type="ECO:0000313" key="6">
    <source>
        <dbReference type="EMBL" id="OGG99936.1"/>
    </source>
</evidence>
<dbReference type="PROSITE" id="PS50977">
    <property type="entry name" value="HTH_TETR_2"/>
    <property type="match status" value="1"/>
</dbReference>
<dbReference type="AlphaFoldDB" id="A0A1F6GP38"/>
<dbReference type="Pfam" id="PF16925">
    <property type="entry name" value="TetR_C_13"/>
    <property type="match status" value="1"/>
</dbReference>
<dbReference type="InterPro" id="IPR001647">
    <property type="entry name" value="HTH_TetR"/>
</dbReference>
<proteinExistence type="predicted"/>
<organism evidence="6 7">
    <name type="scientific">Candidatus Lambdaproteobacteria bacterium RIFOXYD2_FULL_56_26</name>
    <dbReference type="NCBI Taxonomy" id="1817773"/>
    <lineage>
        <taxon>Bacteria</taxon>
        <taxon>Pseudomonadati</taxon>
        <taxon>Pseudomonadota</taxon>
        <taxon>Candidatus Lambdaproteobacteria</taxon>
    </lineage>
</organism>
<evidence type="ECO:0000256" key="1">
    <source>
        <dbReference type="ARBA" id="ARBA00023015"/>
    </source>
</evidence>
<protein>
    <recommendedName>
        <fullName evidence="5">HTH tetR-type domain-containing protein</fullName>
    </recommendedName>
</protein>
<evidence type="ECO:0000259" key="5">
    <source>
        <dbReference type="PROSITE" id="PS50977"/>
    </source>
</evidence>
<comment type="caution">
    <text evidence="6">The sequence shown here is derived from an EMBL/GenBank/DDBJ whole genome shotgun (WGS) entry which is preliminary data.</text>
</comment>
<dbReference type="GO" id="GO:0003677">
    <property type="term" value="F:DNA binding"/>
    <property type="evidence" value="ECO:0007669"/>
    <property type="project" value="UniProtKB-UniRule"/>
</dbReference>
<dbReference type="InterPro" id="IPR011075">
    <property type="entry name" value="TetR_C"/>
</dbReference>
<reference evidence="6 7" key="1">
    <citation type="journal article" date="2016" name="Nat. Commun.">
        <title>Thousands of microbial genomes shed light on interconnected biogeochemical processes in an aquifer system.</title>
        <authorList>
            <person name="Anantharaman K."/>
            <person name="Brown C.T."/>
            <person name="Hug L.A."/>
            <person name="Sharon I."/>
            <person name="Castelle C.J."/>
            <person name="Probst A.J."/>
            <person name="Thomas B.C."/>
            <person name="Singh A."/>
            <person name="Wilkins M.J."/>
            <person name="Karaoz U."/>
            <person name="Brodie E.L."/>
            <person name="Williams K.H."/>
            <person name="Hubbard S.S."/>
            <person name="Banfield J.F."/>
        </authorList>
    </citation>
    <scope>NUCLEOTIDE SEQUENCE [LARGE SCALE GENOMIC DNA]</scope>
</reference>
<dbReference type="InterPro" id="IPR036271">
    <property type="entry name" value="Tet_transcr_reg_TetR-rel_C_sf"/>
</dbReference>
<dbReference type="PANTHER" id="PTHR47506">
    <property type="entry name" value="TRANSCRIPTIONAL REGULATORY PROTEIN"/>
    <property type="match status" value="1"/>
</dbReference>